<dbReference type="PANTHER" id="PTHR30015">
    <property type="entry name" value="MRR RESTRICTION SYSTEM PROTEIN"/>
    <property type="match status" value="1"/>
</dbReference>
<keyword evidence="4" id="KW-1185">Reference proteome</keyword>
<keyword evidence="3" id="KW-0540">Nuclease</keyword>
<evidence type="ECO:0000313" key="4">
    <source>
        <dbReference type="Proteomes" id="UP000831787"/>
    </source>
</evidence>
<keyword evidence="3" id="KW-0378">Hydrolase</keyword>
<dbReference type="GO" id="GO:0004519">
    <property type="term" value="F:endonuclease activity"/>
    <property type="evidence" value="ECO:0007669"/>
    <property type="project" value="UniProtKB-KW"/>
</dbReference>
<dbReference type="RefSeq" id="WP_244709190.1">
    <property type="nucleotide sequence ID" value="NZ_CP095073.1"/>
</dbReference>
<protein>
    <submittedName>
        <fullName evidence="3">Restriction endonuclease</fullName>
    </submittedName>
</protein>
<dbReference type="InterPro" id="IPR011335">
    <property type="entry name" value="Restrct_endonuc-II-like"/>
</dbReference>
<dbReference type="Proteomes" id="UP000831787">
    <property type="component" value="Chromosome"/>
</dbReference>
<dbReference type="SUPFAM" id="SSF52980">
    <property type="entry name" value="Restriction endonuclease-like"/>
    <property type="match status" value="1"/>
</dbReference>
<keyword evidence="3" id="KW-0255">Endonuclease</keyword>
<keyword evidence="1" id="KW-1133">Transmembrane helix</keyword>
<reference evidence="3 4" key="1">
    <citation type="submission" date="2022-04" db="EMBL/GenBank/DDBJ databases">
        <title>Halobacillus sp. isolated from saltern.</title>
        <authorList>
            <person name="Won M."/>
            <person name="Lee C.-M."/>
            <person name="Woen H.-Y."/>
            <person name="Kwon S.-W."/>
        </authorList>
    </citation>
    <scope>NUCLEOTIDE SEQUENCE [LARGE SCALE GENOMIC DNA]</scope>
    <source>
        <strain evidence="3 4">SSBR10-3</strain>
    </source>
</reference>
<organism evidence="3 4">
    <name type="scientific">Halobacillus salinarum</name>
    <dbReference type="NCBI Taxonomy" id="2932257"/>
    <lineage>
        <taxon>Bacteria</taxon>
        <taxon>Bacillati</taxon>
        <taxon>Bacillota</taxon>
        <taxon>Bacilli</taxon>
        <taxon>Bacillales</taxon>
        <taxon>Bacillaceae</taxon>
        <taxon>Halobacillus</taxon>
    </lineage>
</organism>
<dbReference type="Gene3D" id="3.40.1350.10">
    <property type="match status" value="1"/>
</dbReference>
<accession>A0ABY4EH15</accession>
<evidence type="ECO:0000313" key="3">
    <source>
        <dbReference type="EMBL" id="UOQ43764.1"/>
    </source>
</evidence>
<feature type="transmembrane region" description="Helical" evidence="1">
    <location>
        <begin position="51"/>
        <end position="70"/>
    </location>
</feature>
<evidence type="ECO:0000259" key="2">
    <source>
        <dbReference type="Pfam" id="PF04471"/>
    </source>
</evidence>
<evidence type="ECO:0000256" key="1">
    <source>
        <dbReference type="SAM" id="Phobius"/>
    </source>
</evidence>
<dbReference type="InterPro" id="IPR011856">
    <property type="entry name" value="tRNA_endonuc-like_dom_sf"/>
</dbReference>
<gene>
    <name evidence="3" type="ORF">MUN89_18050</name>
</gene>
<keyword evidence="1" id="KW-0472">Membrane</keyword>
<dbReference type="EMBL" id="CP095073">
    <property type="protein sequence ID" value="UOQ43764.1"/>
    <property type="molecule type" value="Genomic_DNA"/>
</dbReference>
<sequence length="236" mass="27199">MEHTDIEVIQLGRKRSISFGYFPILLFLAGFLYLIMIIEMLFAWLASLSGIAWVTIATISITIIMVIHVVRMHKKSKEEKINKLKAEEEAAKRKLLLRRQGTLTQLKRMKPLDFEYFICDLFTQMGYDAQVTKATGDGGKDIELRKGEYSAIVECKRYDKTKVTRPKIQQFHSAVLDCKAERGFFITTGEFTSQARNYTFDKPIELINGHQLVKVIEKVTDNQCTFDNFGNIIKEI</sequence>
<feature type="transmembrane region" description="Helical" evidence="1">
    <location>
        <begin position="21"/>
        <end position="45"/>
    </location>
</feature>
<keyword evidence="1" id="KW-0812">Transmembrane</keyword>
<feature type="domain" description="Restriction endonuclease type IV Mrr" evidence="2">
    <location>
        <begin position="106"/>
        <end position="215"/>
    </location>
</feature>
<dbReference type="InterPro" id="IPR052906">
    <property type="entry name" value="Type_IV_Methyl-Rstrct_Enzyme"/>
</dbReference>
<dbReference type="InterPro" id="IPR007560">
    <property type="entry name" value="Restrct_endonuc_IV_Mrr"/>
</dbReference>
<dbReference type="Pfam" id="PF04471">
    <property type="entry name" value="Mrr_cat"/>
    <property type="match status" value="1"/>
</dbReference>
<proteinExistence type="predicted"/>
<dbReference type="PANTHER" id="PTHR30015:SF7">
    <property type="entry name" value="TYPE IV METHYL-DIRECTED RESTRICTION ENZYME ECOKMRR"/>
    <property type="match status" value="1"/>
</dbReference>
<name>A0ABY4EH15_9BACI</name>